<evidence type="ECO:0000313" key="4">
    <source>
        <dbReference type="Proteomes" id="UP001497457"/>
    </source>
</evidence>
<dbReference type="Gene3D" id="1.20.1280.50">
    <property type="match status" value="1"/>
</dbReference>
<organism evidence="3 4">
    <name type="scientific">Urochloa decumbens</name>
    <dbReference type="NCBI Taxonomy" id="240449"/>
    <lineage>
        <taxon>Eukaryota</taxon>
        <taxon>Viridiplantae</taxon>
        <taxon>Streptophyta</taxon>
        <taxon>Embryophyta</taxon>
        <taxon>Tracheophyta</taxon>
        <taxon>Spermatophyta</taxon>
        <taxon>Magnoliopsida</taxon>
        <taxon>Liliopsida</taxon>
        <taxon>Poales</taxon>
        <taxon>Poaceae</taxon>
        <taxon>PACMAD clade</taxon>
        <taxon>Panicoideae</taxon>
        <taxon>Panicodae</taxon>
        <taxon>Paniceae</taxon>
        <taxon>Melinidinae</taxon>
        <taxon>Urochloa</taxon>
    </lineage>
</organism>
<keyword evidence="4" id="KW-1185">Reference proteome</keyword>
<evidence type="ECO:0000259" key="2">
    <source>
        <dbReference type="SMART" id="SM00256"/>
    </source>
</evidence>
<feature type="region of interest" description="Disordered" evidence="1">
    <location>
        <begin position="1"/>
        <end position="29"/>
    </location>
</feature>
<dbReference type="PANTHER" id="PTHR33207">
    <property type="entry name" value="F-BOX DOMAIN CONTAINING PROTEIN-RELATED"/>
    <property type="match status" value="1"/>
</dbReference>
<evidence type="ECO:0000313" key="3">
    <source>
        <dbReference type="EMBL" id="CAL4905639.1"/>
    </source>
</evidence>
<protein>
    <recommendedName>
        <fullName evidence="2">F-box domain-containing protein</fullName>
    </recommendedName>
</protein>
<gene>
    <name evidence="3" type="ORF">URODEC1_LOCUS11759</name>
</gene>
<accession>A0ABC8WAZ1</accession>
<sequence length="435" mass="48058">MEEDGQRRRRRRRTRTAAMPERGCHAGAATSIHDLPNDLLELVLLRVPCPVTLARAASTCRPWRRLISSAGFIRRHRCLHPPPVLGHFYARCGTSFVPAPPPPGPPRATAVDAIRDRVSLRFLPHNYNTCVMELTDSRGGLLALVCNCNASSSVVMCDPLARRFREVCLPAAMPVSSSERFTPCCLGAFLLDAGDEDDTAIIRSLSVSNFRVLCVPLVSEDDDHGRSRLSARAFVFSARESRWVLLSLSTTVVDPCAHRFLGRTAEGSLVWSGASCGTTKVLHLDENTGDFSYFALPAPAKDVRRDVHVYYWRWNLRAVGRDDTGAMRLARIVGGVDLEVLRCVPGGGGGAVTVERAVNLSDLTGIKPWSDRSWHFLEMDDAAVPTGSVVVSTTEKCRWMFTIDVEIMEAVRGRKRDCDARAVLPYELPWPPPIK</sequence>
<dbReference type="SMART" id="SM00256">
    <property type="entry name" value="FBOX"/>
    <property type="match status" value="1"/>
</dbReference>
<evidence type="ECO:0000256" key="1">
    <source>
        <dbReference type="SAM" id="MobiDB-lite"/>
    </source>
</evidence>
<dbReference type="Proteomes" id="UP001497457">
    <property type="component" value="Chromosome 12b"/>
</dbReference>
<dbReference type="Pfam" id="PF12937">
    <property type="entry name" value="F-box-like"/>
    <property type="match status" value="1"/>
</dbReference>
<reference evidence="3" key="1">
    <citation type="submission" date="2024-10" db="EMBL/GenBank/DDBJ databases">
        <authorList>
            <person name="Ryan C."/>
        </authorList>
    </citation>
    <scope>NUCLEOTIDE SEQUENCE [LARGE SCALE GENOMIC DNA]</scope>
</reference>
<dbReference type="EMBL" id="OZ075122">
    <property type="protein sequence ID" value="CAL4905639.1"/>
    <property type="molecule type" value="Genomic_DNA"/>
</dbReference>
<dbReference type="AlphaFoldDB" id="A0ABC8WAZ1"/>
<proteinExistence type="predicted"/>
<feature type="domain" description="F-box" evidence="2">
    <location>
        <begin position="35"/>
        <end position="76"/>
    </location>
</feature>
<dbReference type="SUPFAM" id="SSF81383">
    <property type="entry name" value="F-box domain"/>
    <property type="match status" value="1"/>
</dbReference>
<dbReference type="InterPro" id="IPR001810">
    <property type="entry name" value="F-box_dom"/>
</dbReference>
<dbReference type="InterPro" id="IPR036047">
    <property type="entry name" value="F-box-like_dom_sf"/>
</dbReference>
<name>A0ABC8WAZ1_9POAL</name>